<keyword evidence="5 8" id="KW-0804">Transcription</keyword>
<gene>
    <name evidence="8" type="primary">MED18</name>
    <name evidence="10" type="ORF">C7M61_000538</name>
</gene>
<dbReference type="OrthoDB" id="5348092at2759"/>
<evidence type="ECO:0000256" key="7">
    <source>
        <dbReference type="ARBA" id="ARBA00032012"/>
    </source>
</evidence>
<keyword evidence="8" id="KW-0010">Activator</keyword>
<organism evidence="10 11">
    <name type="scientific">Candidozyma pseudohaemuli</name>
    <dbReference type="NCBI Taxonomy" id="418784"/>
    <lineage>
        <taxon>Eukaryota</taxon>
        <taxon>Fungi</taxon>
        <taxon>Dikarya</taxon>
        <taxon>Ascomycota</taxon>
        <taxon>Saccharomycotina</taxon>
        <taxon>Pichiomycetes</taxon>
        <taxon>Metschnikowiaceae</taxon>
        <taxon>Candidozyma</taxon>
    </lineage>
</organism>
<dbReference type="PANTHER" id="PTHR13321:SF2">
    <property type="entry name" value="MEDIATOR OF RNA POLYMERASE II TRANSCRIPTION SUBUNIT 18"/>
    <property type="match status" value="1"/>
</dbReference>
<evidence type="ECO:0000256" key="3">
    <source>
        <dbReference type="ARBA" id="ARBA00019612"/>
    </source>
</evidence>
<evidence type="ECO:0000256" key="9">
    <source>
        <dbReference type="SAM" id="MobiDB-lite"/>
    </source>
</evidence>
<dbReference type="GO" id="GO:0006357">
    <property type="term" value="P:regulation of transcription by RNA polymerase II"/>
    <property type="evidence" value="ECO:0007669"/>
    <property type="project" value="InterPro"/>
</dbReference>
<dbReference type="Pfam" id="PF09637">
    <property type="entry name" value="Med18"/>
    <property type="match status" value="1"/>
</dbReference>
<evidence type="ECO:0000256" key="1">
    <source>
        <dbReference type="ARBA" id="ARBA00004123"/>
    </source>
</evidence>
<comment type="subcellular location">
    <subcellularLocation>
        <location evidence="1 8">Nucleus</location>
    </subcellularLocation>
</comment>
<proteinExistence type="inferred from homology"/>
<keyword evidence="11" id="KW-1185">Reference proteome</keyword>
<comment type="subunit">
    <text evidence="8">Component of the Mediator complex.</text>
</comment>
<evidence type="ECO:0000256" key="8">
    <source>
        <dbReference type="RuleBase" id="RU364150"/>
    </source>
</evidence>
<dbReference type="Proteomes" id="UP000241107">
    <property type="component" value="Unassembled WGS sequence"/>
</dbReference>
<dbReference type="GO" id="GO:0070847">
    <property type="term" value="C:core mediator complex"/>
    <property type="evidence" value="ECO:0007669"/>
    <property type="project" value="TreeGrafter"/>
</dbReference>
<dbReference type="VEuPathDB" id="FungiDB:C7M61_000538"/>
<evidence type="ECO:0000313" key="10">
    <source>
        <dbReference type="EMBL" id="PSK40874.1"/>
    </source>
</evidence>
<reference evidence="10 11" key="1">
    <citation type="submission" date="2018-03" db="EMBL/GenBank/DDBJ databases">
        <title>Candida pseudohaemulonii genome assembly and annotation.</title>
        <authorList>
            <person name="Munoz J.F."/>
            <person name="Gade L.G."/>
            <person name="Chow N.A."/>
            <person name="Litvintseva A.P."/>
            <person name="Loparev V.N."/>
            <person name="Cuomo C.A."/>
        </authorList>
    </citation>
    <scope>NUCLEOTIDE SEQUENCE [LARGE SCALE GENOMIC DNA]</scope>
    <source>
        <strain evidence="10 11">B12108</strain>
    </source>
</reference>
<comment type="function">
    <text evidence="8">Component of the Mediator complex, a coactivator involved in the regulated transcription of nearly all RNA polymerase II-dependent genes. Mediator functions as a bridge to convey information from gene-specific regulatory proteins to the basal RNA polymerase II transcription machinery. Mediator is recruited to promoters by direct interactions with regulatory proteins and serves as a scaffold for the assembly of a functional preinitiation complex with RNA polymerase II and the general transcription factors.</text>
</comment>
<comment type="caution">
    <text evidence="10">The sequence shown here is derived from an EMBL/GenBank/DDBJ whole genome shotgun (WGS) entry which is preliminary data.</text>
</comment>
<evidence type="ECO:0000256" key="5">
    <source>
        <dbReference type="ARBA" id="ARBA00023163"/>
    </source>
</evidence>
<accession>A0A2P7YY58</accession>
<dbReference type="GO" id="GO:0006369">
    <property type="term" value="P:termination of RNA polymerase II transcription"/>
    <property type="evidence" value="ECO:0007669"/>
    <property type="project" value="TreeGrafter"/>
</dbReference>
<protein>
    <recommendedName>
        <fullName evidence="3 8">Mediator of RNA polymerase II transcription subunit 18</fullName>
    </recommendedName>
    <alternativeName>
        <fullName evidence="7 8">Mediator complex subunit 18</fullName>
    </alternativeName>
</protein>
<evidence type="ECO:0000256" key="2">
    <source>
        <dbReference type="ARBA" id="ARBA00009814"/>
    </source>
</evidence>
<dbReference type="GO" id="GO:0016592">
    <property type="term" value="C:mediator complex"/>
    <property type="evidence" value="ECO:0007669"/>
    <property type="project" value="InterPro"/>
</dbReference>
<dbReference type="STRING" id="418784.A0A2P7YY58"/>
<dbReference type="EMBL" id="PYFQ01000001">
    <property type="protein sequence ID" value="PSK40874.1"/>
    <property type="molecule type" value="Genomic_DNA"/>
</dbReference>
<name>A0A2P7YY58_9ASCO</name>
<feature type="compositionally biased region" description="Polar residues" evidence="9">
    <location>
        <begin position="106"/>
        <end position="115"/>
    </location>
</feature>
<feature type="region of interest" description="Disordered" evidence="9">
    <location>
        <begin position="52"/>
        <end position="126"/>
    </location>
</feature>
<dbReference type="GO" id="GO:0003712">
    <property type="term" value="F:transcription coregulator activity"/>
    <property type="evidence" value="ECO:0007669"/>
    <property type="project" value="InterPro"/>
</dbReference>
<dbReference type="Gene3D" id="2.40.320.10">
    <property type="entry name" value="Hypothetical Protein Pfu-838710-001"/>
    <property type="match status" value="1"/>
</dbReference>
<dbReference type="AlphaFoldDB" id="A0A2P7YY58"/>
<evidence type="ECO:0000313" key="11">
    <source>
        <dbReference type="Proteomes" id="UP000241107"/>
    </source>
</evidence>
<keyword evidence="4 8" id="KW-0805">Transcription regulation</keyword>
<comment type="similarity">
    <text evidence="2 8">Belongs to the Mediator complex subunit 18 family.</text>
</comment>
<dbReference type="InterPro" id="IPR019095">
    <property type="entry name" value="Mediator_Med18"/>
</dbReference>
<dbReference type="PANTHER" id="PTHR13321">
    <property type="entry name" value="MEDIATOR OF RNA POLYMERASE II TRANSCRIPTION, SUBUNIT 18"/>
    <property type="match status" value="1"/>
</dbReference>
<evidence type="ECO:0000256" key="4">
    <source>
        <dbReference type="ARBA" id="ARBA00023015"/>
    </source>
</evidence>
<feature type="compositionally biased region" description="Basic and acidic residues" evidence="9">
    <location>
        <begin position="56"/>
        <end position="76"/>
    </location>
</feature>
<sequence length="248" mass="27639">MFTAAMVFLPLVTFFTVQYLFSGNPLVSGGSAAVAANGVLIAYIVVAFSEDTSDESSEKSEPKKDIYKDIAQKKEGSQGGDAPQAKDNESDLMEIDPEDASKSTESKATTNNDAQPQDAVKEEEEQPIDIKDSFLQFLEELGYDVVNQYWSKGIRFFHGDIVIEIFKIFVRDDDPEASSADLGIKLKLLDESNTFQIKAFINYPKGTSVDLINQGTKSLVKIKELLHNLFELDVPDRMFMDARVNRNK</sequence>
<evidence type="ECO:0000256" key="6">
    <source>
        <dbReference type="ARBA" id="ARBA00023242"/>
    </source>
</evidence>
<keyword evidence="6 8" id="KW-0539">Nucleus</keyword>